<accession>A0A7C6EDX4</accession>
<proteinExistence type="inferred from homology"/>
<dbReference type="AlphaFoldDB" id="A0A7C6EDX4"/>
<dbReference type="InterPro" id="IPR019490">
    <property type="entry name" value="Glu6P/Mann6P_isomerase_C"/>
</dbReference>
<dbReference type="Gene3D" id="3.40.50.10490">
    <property type="entry name" value="Glucose-6-phosphate isomerase like protein, domain 1"/>
    <property type="match status" value="2"/>
</dbReference>
<dbReference type="GO" id="GO:0005975">
    <property type="term" value="P:carbohydrate metabolic process"/>
    <property type="evidence" value="ECO:0007669"/>
    <property type="project" value="InterPro"/>
</dbReference>
<dbReference type="GO" id="GO:0004347">
    <property type="term" value="F:glucose-6-phosphate isomerase activity"/>
    <property type="evidence" value="ECO:0007669"/>
    <property type="project" value="InterPro"/>
</dbReference>
<evidence type="ECO:0000256" key="2">
    <source>
        <dbReference type="ARBA" id="ARBA00023235"/>
    </source>
</evidence>
<comment type="caution">
    <text evidence="4">The sequence shown here is derived from an EMBL/GenBank/DDBJ whole genome shotgun (WGS) entry which is preliminary data.</text>
</comment>
<dbReference type="NCBIfam" id="NF006423">
    <property type="entry name" value="PRK08674.1-2"/>
    <property type="match status" value="1"/>
</dbReference>
<organism evidence="4">
    <name type="scientific">candidate division WOR-3 bacterium</name>
    <dbReference type="NCBI Taxonomy" id="2052148"/>
    <lineage>
        <taxon>Bacteria</taxon>
        <taxon>Bacteria division WOR-3</taxon>
    </lineage>
</organism>
<dbReference type="GO" id="GO:0097367">
    <property type="term" value="F:carbohydrate derivative binding"/>
    <property type="evidence" value="ECO:0007669"/>
    <property type="project" value="InterPro"/>
</dbReference>
<dbReference type="InterPro" id="IPR001347">
    <property type="entry name" value="SIS_dom"/>
</dbReference>
<dbReference type="Pfam" id="PF01380">
    <property type="entry name" value="SIS"/>
    <property type="match status" value="1"/>
</dbReference>
<evidence type="ECO:0000256" key="1">
    <source>
        <dbReference type="ARBA" id="ARBA00010523"/>
    </source>
</evidence>
<dbReference type="InterPro" id="IPR046348">
    <property type="entry name" value="SIS_dom_sf"/>
</dbReference>
<dbReference type="Pfam" id="PF10432">
    <property type="entry name" value="bact-PGI_C"/>
    <property type="match status" value="1"/>
</dbReference>
<dbReference type="NCBIfam" id="NF006426">
    <property type="entry name" value="PRK08674.1-6"/>
    <property type="match status" value="1"/>
</dbReference>
<dbReference type="CDD" id="cd05017">
    <property type="entry name" value="SIS_PGI_PMI_1"/>
    <property type="match status" value="1"/>
</dbReference>
<dbReference type="GO" id="GO:0004476">
    <property type="term" value="F:mannose-6-phosphate isomerase activity"/>
    <property type="evidence" value="ECO:0007669"/>
    <property type="project" value="InterPro"/>
</dbReference>
<keyword evidence="2 4" id="KW-0413">Isomerase</keyword>
<comment type="similarity">
    <text evidence="1">Belongs to the PGI/PMI family.</text>
</comment>
<dbReference type="CDD" id="cd05637">
    <property type="entry name" value="SIS_PGI_PMI_2"/>
    <property type="match status" value="1"/>
</dbReference>
<dbReference type="InterPro" id="IPR035484">
    <property type="entry name" value="SIS_PGI/PMI_1"/>
</dbReference>
<dbReference type="NCBIfam" id="TIGR02128">
    <property type="entry name" value="G6PI_arch"/>
    <property type="match status" value="1"/>
</dbReference>
<name>A0A7C6EDX4_UNCW3</name>
<feature type="domain" description="SIS" evidence="3">
    <location>
        <begin position="33"/>
        <end position="167"/>
    </location>
</feature>
<reference evidence="4" key="1">
    <citation type="journal article" date="2020" name="mSystems">
        <title>Genome- and Community-Level Interaction Insights into Carbon Utilization and Element Cycling Functions of Hydrothermarchaeota in Hydrothermal Sediment.</title>
        <authorList>
            <person name="Zhou Z."/>
            <person name="Liu Y."/>
            <person name="Xu W."/>
            <person name="Pan J."/>
            <person name="Luo Z.H."/>
            <person name="Li M."/>
        </authorList>
    </citation>
    <scope>NUCLEOTIDE SEQUENCE [LARGE SCALE GENOMIC DNA]</scope>
    <source>
        <strain evidence="4">SpSt-876</strain>
    </source>
</reference>
<sequence>MTNFDIFDLIYHLPEQIEDARGIAQKIIPPAKFIARLSSIQNIIISGMGGSGIGGEILAGLLSDYSPIPVFTIKDYSLPKYLTKRSLFFAVSHSGNTEETITAYQQAKSVKCPVICITSGGKLLAKAKNNNDLVVEVPASLPPRTAIGYLTIPYLVLLHKLGLVKNFNQAISDTIKTLTRRRDYYQAQAKLLAKGLVGKIPFVLSFSRLLNPVATRWRQEFNELAKVFAHTSFLPEHNHNEIEGLAGPSGISKLIYLLVLFDPNGHPRNKLRADLTLKITKGSFYRVRKFYPDGKSDLARIFSLIMQGDLLSYNLAIIRKVDPLPVKQIDKLKELMAKR</sequence>
<dbReference type="SUPFAM" id="SSF53697">
    <property type="entry name" value="SIS domain"/>
    <property type="match status" value="1"/>
</dbReference>
<dbReference type="GO" id="GO:1901135">
    <property type="term" value="P:carbohydrate derivative metabolic process"/>
    <property type="evidence" value="ECO:0007669"/>
    <property type="project" value="InterPro"/>
</dbReference>
<evidence type="ECO:0000313" key="4">
    <source>
        <dbReference type="EMBL" id="HHS52939.1"/>
    </source>
</evidence>
<evidence type="ECO:0000259" key="3">
    <source>
        <dbReference type="PROSITE" id="PS51464"/>
    </source>
</evidence>
<dbReference type="EMBL" id="DTLI01000211">
    <property type="protein sequence ID" value="HHS52939.1"/>
    <property type="molecule type" value="Genomic_DNA"/>
</dbReference>
<gene>
    <name evidence="4" type="ORF">ENW73_08830</name>
</gene>
<protein>
    <submittedName>
        <fullName evidence="4">Bifunctional phosphoglucose/phosphomannose isomerase</fullName>
    </submittedName>
</protein>
<dbReference type="PROSITE" id="PS51464">
    <property type="entry name" value="SIS"/>
    <property type="match status" value="1"/>
</dbReference>